<dbReference type="Gene3D" id="1.10.10.60">
    <property type="entry name" value="Homeodomain-like"/>
    <property type="match status" value="1"/>
</dbReference>
<accession>A0A9Q8YGJ1</accession>
<dbReference type="RefSeq" id="WP_252161570.1">
    <property type="nucleotide sequence ID" value="NZ_CP098810.1"/>
</dbReference>
<evidence type="ECO:0000313" key="4">
    <source>
        <dbReference type="EMBL" id="USJ28502.1"/>
    </source>
</evidence>
<proteinExistence type="predicted"/>
<feature type="domain" description="HTH tetR-type" evidence="3">
    <location>
        <begin position="15"/>
        <end position="74"/>
    </location>
</feature>
<reference evidence="4" key="1">
    <citation type="submission" date="2022-06" db="EMBL/GenBank/DDBJ databases">
        <title>Physiological and biochemical characterization and genomic elucidation of a strain of the genus Ensifer adhaerens M8 that combines arsenic oxidation and chromium reduction.</title>
        <authorList>
            <person name="Li X."/>
            <person name="Yu c."/>
        </authorList>
    </citation>
    <scope>NUCLEOTIDE SEQUENCE</scope>
    <source>
        <strain evidence="4">M8</strain>
        <plasmid evidence="4">pC</plasmid>
    </source>
</reference>
<evidence type="ECO:0000313" key="5">
    <source>
        <dbReference type="Proteomes" id="UP001055460"/>
    </source>
</evidence>
<evidence type="ECO:0000256" key="1">
    <source>
        <dbReference type="ARBA" id="ARBA00023125"/>
    </source>
</evidence>
<protein>
    <submittedName>
        <fullName evidence="4">TetR/AcrR family transcriptional regulator</fullName>
    </submittedName>
</protein>
<gene>
    <name evidence="4" type="ORF">NE863_35135</name>
</gene>
<evidence type="ECO:0000256" key="2">
    <source>
        <dbReference type="PROSITE-ProRule" id="PRU00335"/>
    </source>
</evidence>
<dbReference type="InterPro" id="IPR036271">
    <property type="entry name" value="Tet_transcr_reg_TetR-rel_C_sf"/>
</dbReference>
<dbReference type="Gene3D" id="1.10.357.10">
    <property type="entry name" value="Tetracycline Repressor, domain 2"/>
    <property type="match status" value="1"/>
</dbReference>
<sequence length="221" mass="24548">MSDRSPRPRGRPKDNAKREAIIEAARRLLLSRGPDVTTEEISAEAGVAKATLYANFSDKDVLIEAVIRRESDRTITDQEFEESQSKSVETALVEFGKRYVSFINQRDLLGWDRLIALAAARDPGLPRRFFAAGPGRGQEMLTSMIDAAMQKGDLKRSDAAVAADDLVGLWMGFVNLEIKLGVREPLTPTEIEARVRRGVANFMAIHSRSRRTSLSKQAPHV</sequence>
<dbReference type="Proteomes" id="UP001055460">
    <property type="component" value="Plasmid pC"/>
</dbReference>
<dbReference type="GO" id="GO:0000976">
    <property type="term" value="F:transcription cis-regulatory region binding"/>
    <property type="evidence" value="ECO:0007669"/>
    <property type="project" value="TreeGrafter"/>
</dbReference>
<organism evidence="4 5">
    <name type="scientific">Ensifer adhaerens</name>
    <name type="common">Sinorhizobium morelense</name>
    <dbReference type="NCBI Taxonomy" id="106592"/>
    <lineage>
        <taxon>Bacteria</taxon>
        <taxon>Pseudomonadati</taxon>
        <taxon>Pseudomonadota</taxon>
        <taxon>Alphaproteobacteria</taxon>
        <taxon>Hyphomicrobiales</taxon>
        <taxon>Rhizobiaceae</taxon>
        <taxon>Sinorhizobium/Ensifer group</taxon>
        <taxon>Ensifer</taxon>
    </lineage>
</organism>
<dbReference type="InterPro" id="IPR039536">
    <property type="entry name" value="TetR_C_Proteobacteria"/>
</dbReference>
<dbReference type="PRINTS" id="PR00455">
    <property type="entry name" value="HTHTETR"/>
</dbReference>
<name>A0A9Q8YGJ1_ENSAD</name>
<evidence type="ECO:0000259" key="3">
    <source>
        <dbReference type="PROSITE" id="PS50977"/>
    </source>
</evidence>
<dbReference type="InterPro" id="IPR001647">
    <property type="entry name" value="HTH_TetR"/>
</dbReference>
<feature type="DNA-binding region" description="H-T-H motif" evidence="2">
    <location>
        <begin position="37"/>
        <end position="56"/>
    </location>
</feature>
<geneLocation type="plasmid" evidence="4 5">
    <name>pC</name>
</geneLocation>
<dbReference type="InterPro" id="IPR009057">
    <property type="entry name" value="Homeodomain-like_sf"/>
</dbReference>
<dbReference type="EMBL" id="CP098810">
    <property type="protein sequence ID" value="USJ28502.1"/>
    <property type="molecule type" value="Genomic_DNA"/>
</dbReference>
<dbReference type="PANTHER" id="PTHR30055:SF146">
    <property type="entry name" value="HTH-TYPE TRANSCRIPTIONAL DUAL REGULATOR CECR"/>
    <property type="match status" value="1"/>
</dbReference>
<dbReference type="GO" id="GO:0003700">
    <property type="term" value="F:DNA-binding transcription factor activity"/>
    <property type="evidence" value="ECO:0007669"/>
    <property type="project" value="TreeGrafter"/>
</dbReference>
<dbReference type="SUPFAM" id="SSF48498">
    <property type="entry name" value="Tetracyclin repressor-like, C-terminal domain"/>
    <property type="match status" value="1"/>
</dbReference>
<dbReference type="PANTHER" id="PTHR30055">
    <property type="entry name" value="HTH-TYPE TRANSCRIPTIONAL REGULATOR RUTR"/>
    <property type="match status" value="1"/>
</dbReference>
<keyword evidence="4" id="KW-0614">Plasmid</keyword>
<dbReference type="PROSITE" id="PS50977">
    <property type="entry name" value="HTH_TETR_2"/>
    <property type="match status" value="1"/>
</dbReference>
<keyword evidence="1 2" id="KW-0238">DNA-binding</keyword>
<dbReference type="AlphaFoldDB" id="A0A9Q8YGJ1"/>
<dbReference type="SUPFAM" id="SSF46689">
    <property type="entry name" value="Homeodomain-like"/>
    <property type="match status" value="1"/>
</dbReference>
<dbReference type="Pfam" id="PF00440">
    <property type="entry name" value="TetR_N"/>
    <property type="match status" value="1"/>
</dbReference>
<dbReference type="InterPro" id="IPR050109">
    <property type="entry name" value="HTH-type_TetR-like_transc_reg"/>
</dbReference>
<dbReference type="Pfam" id="PF14246">
    <property type="entry name" value="TetR_C_7"/>
    <property type="match status" value="1"/>
</dbReference>